<evidence type="ECO:0008006" key="4">
    <source>
        <dbReference type="Google" id="ProtNLM"/>
    </source>
</evidence>
<dbReference type="Pfam" id="PF13641">
    <property type="entry name" value="Glyco_tranf_2_3"/>
    <property type="match status" value="1"/>
</dbReference>
<comment type="caution">
    <text evidence="2">The sequence shown here is derived from an EMBL/GenBank/DDBJ whole genome shotgun (WGS) entry which is preliminary data.</text>
</comment>
<dbReference type="CDD" id="cd04186">
    <property type="entry name" value="GT_2_like_c"/>
    <property type="match status" value="1"/>
</dbReference>
<protein>
    <recommendedName>
        <fullName evidence="4">Glycosyltransferase, GT2 family</fullName>
    </recommendedName>
</protein>
<gene>
    <name evidence="2" type="ORF">SAMN05660686_05047</name>
</gene>
<dbReference type="PANTHER" id="PTHR43179:SF7">
    <property type="entry name" value="RHAMNOSYLTRANSFERASE WBBL"/>
    <property type="match status" value="1"/>
</dbReference>
<dbReference type="SUPFAM" id="SSF53448">
    <property type="entry name" value="Nucleotide-diphospho-sugar transferases"/>
    <property type="match status" value="1"/>
</dbReference>
<dbReference type="EMBL" id="FNBW01000040">
    <property type="protein sequence ID" value="SDG62155.1"/>
    <property type="molecule type" value="Genomic_DNA"/>
</dbReference>
<dbReference type="PANTHER" id="PTHR43179">
    <property type="entry name" value="RHAMNOSYLTRANSFERASE WBBL"/>
    <property type="match status" value="1"/>
</dbReference>
<dbReference type="RefSeq" id="WP_093154840.1">
    <property type="nucleotide sequence ID" value="NZ_FNBW01000040.1"/>
</dbReference>
<dbReference type="Proteomes" id="UP000198615">
    <property type="component" value="Unassembled WGS sequence"/>
</dbReference>
<keyword evidence="3" id="KW-1185">Reference proteome</keyword>
<keyword evidence="1" id="KW-0472">Membrane</keyword>
<accession>A0A8G2BPS7</accession>
<keyword evidence="1" id="KW-1133">Transmembrane helix</keyword>
<keyword evidence="1" id="KW-0812">Transmembrane</keyword>
<feature type="transmembrane region" description="Helical" evidence="1">
    <location>
        <begin position="274"/>
        <end position="300"/>
    </location>
</feature>
<dbReference type="InterPro" id="IPR029044">
    <property type="entry name" value="Nucleotide-diphossugar_trans"/>
</dbReference>
<dbReference type="Gene3D" id="3.90.550.10">
    <property type="entry name" value="Spore Coat Polysaccharide Biosynthesis Protein SpsA, Chain A"/>
    <property type="match status" value="1"/>
</dbReference>
<name>A0A8G2BPS7_9PROT</name>
<dbReference type="AlphaFoldDB" id="A0A8G2BPS7"/>
<organism evidence="2 3">
    <name type="scientific">Thalassobaculum litoreum DSM 18839</name>
    <dbReference type="NCBI Taxonomy" id="1123362"/>
    <lineage>
        <taxon>Bacteria</taxon>
        <taxon>Pseudomonadati</taxon>
        <taxon>Pseudomonadota</taxon>
        <taxon>Alphaproteobacteria</taxon>
        <taxon>Rhodospirillales</taxon>
        <taxon>Thalassobaculaceae</taxon>
        <taxon>Thalassobaculum</taxon>
    </lineage>
</organism>
<sequence length="317" mass="35442">MKDRKTPPQDSRTCTVIIVSYYTGPVLLDCLQAALEQEGLDGVVLVDNGNDETMRKKVDKVTVSDRRLRVLRGHGNVGFARGCNMGVATAEADYILILNPDCVMRPGSMRRAIEVLTQHPAAAALTLKIENSDGSEQRGGRRNLISPWSCLVELFRLDKVMPNNPHAQRINLHETPPFDTVTAVQCISGAFMMMPRTVYTALGGMDEDYFLHFEDVDLCLRIQKSGYQILYVPDVTVMHMKGTSRTLPLFVEWHKSMSAITYFNKHFCSGRSCFLLAPISISILLRFLLLAVPLTVVWLWSCIMRACSRADSDHSGS</sequence>
<evidence type="ECO:0000313" key="2">
    <source>
        <dbReference type="EMBL" id="SDG62155.1"/>
    </source>
</evidence>
<dbReference type="OrthoDB" id="9783791at2"/>
<evidence type="ECO:0000256" key="1">
    <source>
        <dbReference type="SAM" id="Phobius"/>
    </source>
</evidence>
<reference evidence="2 3" key="1">
    <citation type="submission" date="2016-10" db="EMBL/GenBank/DDBJ databases">
        <authorList>
            <person name="Varghese N."/>
            <person name="Submissions S."/>
        </authorList>
    </citation>
    <scope>NUCLEOTIDE SEQUENCE [LARGE SCALE GENOMIC DNA]</scope>
    <source>
        <strain evidence="2 3">DSM 18839</strain>
    </source>
</reference>
<proteinExistence type="predicted"/>
<evidence type="ECO:0000313" key="3">
    <source>
        <dbReference type="Proteomes" id="UP000198615"/>
    </source>
</evidence>